<reference evidence="3" key="2">
    <citation type="submission" date="2025-08" db="UniProtKB">
        <authorList>
            <consortium name="RefSeq"/>
        </authorList>
    </citation>
    <scope>IDENTIFICATION</scope>
    <source>
        <tissue evidence="3">Leaf</tissue>
    </source>
</reference>
<evidence type="ECO:0000313" key="3">
    <source>
        <dbReference type="RefSeq" id="XP_056850911.1"/>
    </source>
</evidence>
<dbReference type="GeneID" id="130500178"/>
<dbReference type="Proteomes" id="UP000504610">
    <property type="component" value="Chromosome 9"/>
</dbReference>
<feature type="compositionally biased region" description="Polar residues" evidence="1">
    <location>
        <begin position="83"/>
        <end position="98"/>
    </location>
</feature>
<dbReference type="AlphaFoldDB" id="A0A9W3CH43"/>
<protein>
    <submittedName>
        <fullName evidence="3">Uncharacterized protein LOC130500178</fullName>
    </submittedName>
</protein>
<feature type="region of interest" description="Disordered" evidence="1">
    <location>
        <begin position="83"/>
        <end position="119"/>
    </location>
</feature>
<gene>
    <name evidence="3" type="primary">LOC130500178</name>
</gene>
<organism evidence="2 3">
    <name type="scientific">Raphanus sativus</name>
    <name type="common">Radish</name>
    <name type="synonym">Raphanus raphanistrum var. sativus</name>
    <dbReference type="NCBI Taxonomy" id="3726"/>
    <lineage>
        <taxon>Eukaryota</taxon>
        <taxon>Viridiplantae</taxon>
        <taxon>Streptophyta</taxon>
        <taxon>Embryophyta</taxon>
        <taxon>Tracheophyta</taxon>
        <taxon>Spermatophyta</taxon>
        <taxon>Magnoliopsida</taxon>
        <taxon>eudicotyledons</taxon>
        <taxon>Gunneridae</taxon>
        <taxon>Pentapetalae</taxon>
        <taxon>rosids</taxon>
        <taxon>malvids</taxon>
        <taxon>Brassicales</taxon>
        <taxon>Brassicaceae</taxon>
        <taxon>Brassiceae</taxon>
        <taxon>Raphanus</taxon>
    </lineage>
</organism>
<dbReference type="OrthoDB" id="1938423at2759"/>
<accession>A0A9W3CH43</accession>
<evidence type="ECO:0000313" key="2">
    <source>
        <dbReference type="Proteomes" id="UP000504610"/>
    </source>
</evidence>
<name>A0A9W3CH43_RAPSA</name>
<sequence>MIACYSLSINQSVMRRGIQRAKAAETLKKKKTDGIFTNPDPSTSRDTKRKRSVTFVDVDHQSGPSVDAKTSEFAFFNKLKSSFGRSSSEASPAASNCSIKVKQNPKTSESRSEEAGGQTQNGFGLLSSLLCDDYRVLFRLSPGLVTDRQAKDTSFSTPIYNASSSLNFTRNNDKDPGKKKCSSGFNRDKDRVLADDNNNLTCGGSSDDKEEDFFSVKRKRLNQWVKDTWFPEIHNVTSNGGDLVSLLLSRLFSGTDERHPSRFSKERTDRVLDSPGSKFLKRSHESYAEADQMEKNRSIPWCGWLENSSAKSLQFATNQHVHSSFIRRDPQDFSFSISYPKISSVYRPPWLTQKASLSFPVEETLDSSLQFGNYKPLSLGYHGDQIGYSSEALPYDHREPSSALLLEWNTENASTRKTDYLQPSNHHTELITCPNASSSSLADDPWRSDHSSSHDVVTRELYPLPLSSHYTSGSFLLPATNQTSHFEHEFERHMIDEEDVVAANQNLRTFHHGTSSPDCLTRDYKYYHSPPNSPLDHSPFKVTGREMVSFPFSSISNSDLLEASSPTRSDRWWI</sequence>
<keyword evidence="2" id="KW-1185">Reference proteome</keyword>
<evidence type="ECO:0000256" key="1">
    <source>
        <dbReference type="SAM" id="MobiDB-lite"/>
    </source>
</evidence>
<proteinExistence type="predicted"/>
<dbReference type="KEGG" id="rsz:130500178"/>
<dbReference type="RefSeq" id="XP_056850911.1">
    <property type="nucleotide sequence ID" value="XM_056994931.1"/>
</dbReference>
<feature type="region of interest" description="Disordered" evidence="1">
    <location>
        <begin position="32"/>
        <end position="51"/>
    </location>
</feature>
<reference evidence="2" key="1">
    <citation type="journal article" date="2019" name="Database">
        <title>The radish genome database (RadishGD): an integrated information resource for radish genomics.</title>
        <authorList>
            <person name="Yu H.J."/>
            <person name="Baek S."/>
            <person name="Lee Y.J."/>
            <person name="Cho A."/>
            <person name="Mun J.H."/>
        </authorList>
    </citation>
    <scope>NUCLEOTIDE SEQUENCE [LARGE SCALE GENOMIC DNA]</scope>
    <source>
        <strain evidence="2">cv. WK10039</strain>
    </source>
</reference>